<dbReference type="Pfam" id="PF01311">
    <property type="entry name" value="Bac_export_1"/>
    <property type="match status" value="1"/>
</dbReference>
<dbReference type="Proteomes" id="UP000823618">
    <property type="component" value="Unassembled WGS sequence"/>
</dbReference>
<feature type="transmembrane region" description="Helical" evidence="10">
    <location>
        <begin position="7"/>
        <end position="28"/>
    </location>
</feature>
<evidence type="ECO:0000256" key="2">
    <source>
        <dbReference type="ARBA" id="ARBA00009772"/>
    </source>
</evidence>
<keyword evidence="7 10" id="KW-0472">Membrane</keyword>
<comment type="caution">
    <text evidence="11">The sequence shown here is derived from an EMBL/GenBank/DDBJ whole genome shotgun (WGS) entry which is preliminary data.</text>
</comment>
<keyword evidence="5 10" id="KW-0812">Transmembrane</keyword>
<comment type="subcellular location">
    <subcellularLocation>
        <location evidence="10">Cell membrane</location>
        <topology evidence="10">Multi-pass membrane protein</topology>
    </subcellularLocation>
    <subcellularLocation>
        <location evidence="10">Bacterial flagellum basal body</location>
    </subcellularLocation>
</comment>
<dbReference type="AlphaFoldDB" id="A0A9D9I229"/>
<dbReference type="GO" id="GO:0044780">
    <property type="term" value="P:bacterial-type flagellum assembly"/>
    <property type="evidence" value="ECO:0007669"/>
    <property type="project" value="UniProtKB-UniRule"/>
</dbReference>
<gene>
    <name evidence="11" type="primary">fliR</name>
    <name evidence="11" type="ORF">IAC13_07830</name>
</gene>
<dbReference type="PRINTS" id="PR00953">
    <property type="entry name" value="TYPE3IMRPROT"/>
</dbReference>
<keyword evidence="11" id="KW-0969">Cilium</keyword>
<protein>
    <recommendedName>
        <fullName evidence="3 9">Flagellar biosynthetic protein FliR</fullName>
    </recommendedName>
</protein>
<dbReference type="NCBIfam" id="TIGR01400">
    <property type="entry name" value="fliR"/>
    <property type="match status" value="1"/>
</dbReference>
<accession>A0A9D9I229</accession>
<evidence type="ECO:0000256" key="3">
    <source>
        <dbReference type="ARBA" id="ARBA00021717"/>
    </source>
</evidence>
<reference evidence="11" key="1">
    <citation type="submission" date="2020-10" db="EMBL/GenBank/DDBJ databases">
        <authorList>
            <person name="Gilroy R."/>
        </authorList>
    </citation>
    <scope>NUCLEOTIDE SEQUENCE</scope>
    <source>
        <strain evidence="11">E3-2379</strain>
    </source>
</reference>
<feature type="transmembrane region" description="Helical" evidence="10">
    <location>
        <begin position="34"/>
        <end position="52"/>
    </location>
</feature>
<comment type="similarity">
    <text evidence="2 10">Belongs to the FliR/MopE/SpaR family.</text>
</comment>
<keyword evidence="8 10" id="KW-0975">Bacterial flagellum</keyword>
<proteinExistence type="inferred from homology"/>
<dbReference type="PANTHER" id="PTHR30065">
    <property type="entry name" value="FLAGELLAR BIOSYNTHETIC PROTEIN FLIR"/>
    <property type="match status" value="1"/>
</dbReference>
<evidence type="ECO:0000256" key="8">
    <source>
        <dbReference type="ARBA" id="ARBA00023143"/>
    </source>
</evidence>
<dbReference type="GO" id="GO:0005886">
    <property type="term" value="C:plasma membrane"/>
    <property type="evidence" value="ECO:0007669"/>
    <property type="project" value="UniProtKB-SubCell"/>
</dbReference>
<dbReference type="InterPro" id="IPR006303">
    <property type="entry name" value="FliR"/>
</dbReference>
<name>A0A9D9I229_9FIRM</name>
<evidence type="ECO:0000256" key="10">
    <source>
        <dbReference type="RuleBase" id="RU362071"/>
    </source>
</evidence>
<keyword evidence="4 10" id="KW-1003">Cell membrane</keyword>
<evidence type="ECO:0000256" key="7">
    <source>
        <dbReference type="ARBA" id="ARBA00023136"/>
    </source>
</evidence>
<dbReference type="InterPro" id="IPR002010">
    <property type="entry name" value="T3SS_IM_R"/>
</dbReference>
<keyword evidence="6 10" id="KW-1133">Transmembrane helix</keyword>
<evidence type="ECO:0000256" key="4">
    <source>
        <dbReference type="ARBA" id="ARBA00022475"/>
    </source>
</evidence>
<evidence type="ECO:0000256" key="9">
    <source>
        <dbReference type="NCBIfam" id="TIGR01400"/>
    </source>
</evidence>
<evidence type="ECO:0000256" key="6">
    <source>
        <dbReference type="ARBA" id="ARBA00022989"/>
    </source>
</evidence>
<sequence>MSDTNQLMLFSFAFMRMSGFVFFNPILGRKNIPVVVRGAFIMILSLTLYLYADAEVMEVGTNVEYSILLIRELIIGLVMGFIMELFAMVFTYAGGIMDFQMGLSMATIYDAQNGEPIPLSGSFYNAFFIMAFFAMNGHLTLMKLVISSIQYLPFGTFQIPVEISQAVLDIFCQCITLAVQFAFPILATQFLIEFAVGILMKMIPQINIFVVNVQIKIVAGILILIVLFSPMGNYLQTIINKMLQVLGETLKLFIVS</sequence>
<dbReference type="GO" id="GO:0006605">
    <property type="term" value="P:protein targeting"/>
    <property type="evidence" value="ECO:0007669"/>
    <property type="project" value="UniProtKB-UniRule"/>
</dbReference>
<feature type="transmembrane region" description="Helical" evidence="10">
    <location>
        <begin position="206"/>
        <end position="228"/>
    </location>
</feature>
<keyword evidence="11" id="KW-0966">Cell projection</keyword>
<evidence type="ECO:0000313" key="11">
    <source>
        <dbReference type="EMBL" id="MBO8463824.1"/>
    </source>
</evidence>
<dbReference type="PANTHER" id="PTHR30065:SF1">
    <property type="entry name" value="SURFACE PRESENTATION OF ANTIGENS PROTEIN SPAR"/>
    <property type="match status" value="1"/>
</dbReference>
<comment type="function">
    <text evidence="1 10">Role in flagellar biosynthesis.</text>
</comment>
<dbReference type="EMBL" id="JADIML010000215">
    <property type="protein sequence ID" value="MBO8463824.1"/>
    <property type="molecule type" value="Genomic_DNA"/>
</dbReference>
<evidence type="ECO:0000256" key="5">
    <source>
        <dbReference type="ARBA" id="ARBA00022692"/>
    </source>
</evidence>
<reference evidence="11" key="2">
    <citation type="journal article" date="2021" name="PeerJ">
        <title>Extensive microbial diversity within the chicken gut microbiome revealed by metagenomics and culture.</title>
        <authorList>
            <person name="Gilroy R."/>
            <person name="Ravi A."/>
            <person name="Getino M."/>
            <person name="Pursley I."/>
            <person name="Horton D.L."/>
            <person name="Alikhan N.F."/>
            <person name="Baker D."/>
            <person name="Gharbi K."/>
            <person name="Hall N."/>
            <person name="Watson M."/>
            <person name="Adriaenssens E.M."/>
            <person name="Foster-Nyarko E."/>
            <person name="Jarju S."/>
            <person name="Secka A."/>
            <person name="Antonio M."/>
            <person name="Oren A."/>
            <person name="Chaudhuri R.R."/>
            <person name="La Ragione R."/>
            <person name="Hildebrand F."/>
            <person name="Pallen M.J."/>
        </authorList>
    </citation>
    <scope>NUCLEOTIDE SEQUENCE</scope>
    <source>
        <strain evidence="11">E3-2379</strain>
    </source>
</reference>
<feature type="transmembrane region" description="Helical" evidence="10">
    <location>
        <begin position="123"/>
        <end position="146"/>
    </location>
</feature>
<feature type="transmembrane region" description="Helical" evidence="10">
    <location>
        <begin position="73"/>
        <end position="95"/>
    </location>
</feature>
<evidence type="ECO:0000313" key="12">
    <source>
        <dbReference type="Proteomes" id="UP000823618"/>
    </source>
</evidence>
<dbReference type="GO" id="GO:0009425">
    <property type="term" value="C:bacterial-type flagellum basal body"/>
    <property type="evidence" value="ECO:0007669"/>
    <property type="project" value="UniProtKB-SubCell"/>
</dbReference>
<evidence type="ECO:0000256" key="1">
    <source>
        <dbReference type="ARBA" id="ARBA00002578"/>
    </source>
</evidence>
<keyword evidence="11" id="KW-0282">Flagellum</keyword>
<organism evidence="11 12">
    <name type="scientific">Candidatus Scybalomonas excrementavium</name>
    <dbReference type="NCBI Taxonomy" id="2840943"/>
    <lineage>
        <taxon>Bacteria</taxon>
        <taxon>Bacillati</taxon>
        <taxon>Bacillota</taxon>
        <taxon>Clostridia</taxon>
        <taxon>Lachnospirales</taxon>
        <taxon>Lachnospiraceae</taxon>
        <taxon>Lachnospiraceae incertae sedis</taxon>
        <taxon>Candidatus Scybalomonas</taxon>
    </lineage>
</organism>